<feature type="domain" description="FAD-binding PCMH-type" evidence="5">
    <location>
        <begin position="1"/>
        <end position="167"/>
    </location>
</feature>
<dbReference type="Proteomes" id="UP000829685">
    <property type="component" value="Unassembled WGS sequence"/>
</dbReference>
<dbReference type="Pfam" id="PF08031">
    <property type="entry name" value="BBE"/>
    <property type="match status" value="1"/>
</dbReference>
<keyword evidence="4" id="KW-0560">Oxidoreductase</keyword>
<evidence type="ECO:0000256" key="2">
    <source>
        <dbReference type="ARBA" id="ARBA00022630"/>
    </source>
</evidence>
<evidence type="ECO:0000313" key="7">
    <source>
        <dbReference type="Proteomes" id="UP000829685"/>
    </source>
</evidence>
<dbReference type="InterPro" id="IPR050416">
    <property type="entry name" value="FAD-linked_Oxidoreductase"/>
</dbReference>
<evidence type="ECO:0000313" key="6">
    <source>
        <dbReference type="EMBL" id="KAI1878936.1"/>
    </source>
</evidence>
<dbReference type="GO" id="GO:0071949">
    <property type="term" value="F:FAD binding"/>
    <property type="evidence" value="ECO:0007669"/>
    <property type="project" value="InterPro"/>
</dbReference>
<dbReference type="GO" id="GO:0016491">
    <property type="term" value="F:oxidoreductase activity"/>
    <property type="evidence" value="ECO:0007669"/>
    <property type="project" value="UniProtKB-KW"/>
</dbReference>
<dbReference type="PANTHER" id="PTHR42973:SF54">
    <property type="entry name" value="FAD-BINDING PCMH-TYPE DOMAIN-CONTAINING PROTEIN"/>
    <property type="match status" value="1"/>
</dbReference>
<dbReference type="Pfam" id="PF01565">
    <property type="entry name" value="FAD_binding_4"/>
    <property type="match status" value="1"/>
</dbReference>
<comment type="caution">
    <text evidence="6">The sequence shown here is derived from an EMBL/GenBank/DDBJ whole genome shotgun (WGS) entry which is preliminary data.</text>
</comment>
<accession>A0A9Q0AT00</accession>
<evidence type="ECO:0000256" key="3">
    <source>
        <dbReference type="ARBA" id="ARBA00022827"/>
    </source>
</evidence>
<dbReference type="InterPro" id="IPR012951">
    <property type="entry name" value="BBE"/>
</dbReference>
<keyword evidence="7" id="KW-1185">Reference proteome</keyword>
<sequence length="427" mass="46289">MSGAVSSTQLGHSTERKTTLCGNYSFAIRSGGHLPAPGAANIDDGILIDLSRFDRVQYDAAKSLVSVGSGQRWGNVYSQLDQHNVTVVGGRVLDVGVGGLTLGSGLSYLSDLYGMVCDNVVSFEVVLANGSVVHASGASNQDLFWALKGGSNSFGIVTNLVLKTYPIQHIWGGIKGYTLDQLPSLLDALLEYQSAPSKERYANLMMQGFVTNATIGIALSVIYLKPEESPSVFKPFYNISTAYDTTKLQTLYEFSGSQGAVSLPRVEQRATSFKPTANLYDKLLGILTESPSLETIRSVTAGPSAFGLQPISSSPVEAGRSQGGNALGLEAVNQTWVIMDSGWWFSDDDEPIHRATQDIVDSIENAPKEEGQYVEYIFINDADWDQDVIGHYGTSNVKRLKMVQDQYDPDHVFQRLVLGGFKLPYIV</sequence>
<keyword evidence="3" id="KW-0274">FAD</keyword>
<evidence type="ECO:0000256" key="4">
    <source>
        <dbReference type="ARBA" id="ARBA00023002"/>
    </source>
</evidence>
<evidence type="ECO:0000259" key="5">
    <source>
        <dbReference type="PROSITE" id="PS51387"/>
    </source>
</evidence>
<dbReference type="PROSITE" id="PS51387">
    <property type="entry name" value="FAD_PCMH"/>
    <property type="match status" value="1"/>
</dbReference>
<dbReference type="Gene3D" id="3.30.465.10">
    <property type="match status" value="1"/>
</dbReference>
<dbReference type="AlphaFoldDB" id="A0A9Q0AT00"/>
<dbReference type="InterPro" id="IPR016166">
    <property type="entry name" value="FAD-bd_PCMH"/>
</dbReference>
<keyword evidence="2" id="KW-0285">Flavoprotein</keyword>
<name>A0A9Q0AT00_9PEZI</name>
<protein>
    <recommendedName>
        <fullName evidence="5">FAD-binding PCMH-type domain-containing protein</fullName>
    </recommendedName>
</protein>
<dbReference type="SUPFAM" id="SSF56176">
    <property type="entry name" value="FAD-binding/transporter-associated domain-like"/>
    <property type="match status" value="1"/>
</dbReference>
<dbReference type="InterPro" id="IPR006094">
    <property type="entry name" value="Oxid_FAD_bind_N"/>
</dbReference>
<organism evidence="6 7">
    <name type="scientific">Neoarthrinium moseri</name>
    <dbReference type="NCBI Taxonomy" id="1658444"/>
    <lineage>
        <taxon>Eukaryota</taxon>
        <taxon>Fungi</taxon>
        <taxon>Dikarya</taxon>
        <taxon>Ascomycota</taxon>
        <taxon>Pezizomycotina</taxon>
        <taxon>Sordariomycetes</taxon>
        <taxon>Xylariomycetidae</taxon>
        <taxon>Amphisphaeriales</taxon>
        <taxon>Apiosporaceae</taxon>
        <taxon>Neoarthrinium</taxon>
    </lineage>
</organism>
<proteinExistence type="inferred from homology"/>
<evidence type="ECO:0000256" key="1">
    <source>
        <dbReference type="ARBA" id="ARBA00005466"/>
    </source>
</evidence>
<dbReference type="InterPro" id="IPR036318">
    <property type="entry name" value="FAD-bd_PCMH-like_sf"/>
</dbReference>
<gene>
    <name evidence="6" type="ORF">JX265_003113</name>
</gene>
<reference evidence="6" key="1">
    <citation type="submission" date="2021-03" db="EMBL/GenBank/DDBJ databases">
        <title>Revisited historic fungal species revealed as producer of novel bioactive compounds through whole genome sequencing and comparative genomics.</title>
        <authorList>
            <person name="Vignolle G.A."/>
            <person name="Hochenegger N."/>
            <person name="Mach R.L."/>
            <person name="Mach-Aigner A.R."/>
            <person name="Javad Rahimi M."/>
            <person name="Salim K.A."/>
            <person name="Chan C.M."/>
            <person name="Lim L.B.L."/>
            <person name="Cai F."/>
            <person name="Druzhinina I.S."/>
            <person name="U'Ren J.M."/>
            <person name="Derntl C."/>
        </authorList>
    </citation>
    <scope>NUCLEOTIDE SEQUENCE</scope>
    <source>
        <strain evidence="6">TUCIM 5799</strain>
    </source>
</reference>
<dbReference type="EMBL" id="JAFIMR010000005">
    <property type="protein sequence ID" value="KAI1878936.1"/>
    <property type="molecule type" value="Genomic_DNA"/>
</dbReference>
<comment type="similarity">
    <text evidence="1">Belongs to the oxygen-dependent FAD-linked oxidoreductase family.</text>
</comment>
<dbReference type="Gene3D" id="3.40.462.20">
    <property type="match status" value="1"/>
</dbReference>
<dbReference type="PANTHER" id="PTHR42973">
    <property type="entry name" value="BINDING OXIDOREDUCTASE, PUTATIVE (AFU_ORTHOLOGUE AFUA_1G17690)-RELATED"/>
    <property type="match status" value="1"/>
</dbReference>
<dbReference type="InterPro" id="IPR016169">
    <property type="entry name" value="FAD-bd_PCMH_sub2"/>
</dbReference>